<keyword evidence="2" id="KW-1185">Reference proteome</keyword>
<sequence>MGTSEPATREFSEIERKIIDCAIKGIAADFGDGESDSKKPKVDASFLSDLWLERLPGIEMHPFGIEVMGLEIDGQLGLGGSRQSSAGKQCLLGFHAHNCFFNDMISLQNVRCESIYFTDCEIASFEQDDGILVSVDGDGMNVDGRVAFSKTVAHGHVSFQGSQISGAAQFDDCTFPEGLSLWGTTIGNQLRVMNSRLATGYDGSALAFPNAQIGGQVFLKRNVVDGLVYAANAQAAEVFIERCRFGSPAALSVNFSSMTLKGDLQITSSRLAEGLSLQSGTIGGNVFLQRSHICNGANLADATVTGGVMLKQSVFTGHMQSWACTIAGLNASTVTIEKAAFDGHVSMQAAHVLATCEISDTIFGRRRSKIFIGPSLPYNLNMQGFSTGYSLQVNRCAFHSINVLSNLEIGGNIWFEQCYFAPEVKNWSIRLAGSKVGAIVGIDACLIGSGLELPTLHCSELQLHGNLIFPGMADLARNEIAIWASECVVSRRVGFAVDQSGPGKGNLGACWGRVDFSTSRIGERFYLRSTRIFLSQATKDDRSALAVDLSRIEVGGDLMIGPSAYKLVESIDQTEREARIEGCVNLDDARIAGDLIVHQSTIAADGDIVRPLSHFETEERVSKRKRGAALTLRDARIDGELELGRPVLRGIVDMRDATVGAIADGGGDRWEDAGVAPGHLLLDGLTYRDLDNVYDGAAEGRSIKNTPSDAASRRLRWLTLQYPDRAATPDTFVPQPYEQLASIFASEGNEKARRQVLIEKRDLQRRHGRLGRFERGVQWVLMAVSEYGYSPGRAILCTIAWLMLGTAGAYILENQGAIILSSIDGQPKAPFSPLVYALDAAIPIIDLNQDSGWTLDKEKLGSRWMAELLVTAKGLYEIIGMLLVSITILTLTGTLREKE</sequence>
<dbReference type="OrthoDB" id="6865449at2"/>
<accession>A0A845APC7</accession>
<dbReference type="EMBL" id="WTYE01000001">
    <property type="protein sequence ID" value="MXP32692.1"/>
    <property type="molecule type" value="Genomic_DNA"/>
</dbReference>
<evidence type="ECO:0008006" key="3">
    <source>
        <dbReference type="Google" id="ProtNLM"/>
    </source>
</evidence>
<protein>
    <recommendedName>
        <fullName evidence="3">Membrane-associated oxidoreductase</fullName>
    </recommendedName>
</protein>
<gene>
    <name evidence="1" type="ORF">GRI94_12755</name>
</gene>
<evidence type="ECO:0000313" key="1">
    <source>
        <dbReference type="EMBL" id="MXP32692.1"/>
    </source>
</evidence>
<proteinExistence type="predicted"/>
<dbReference type="AlphaFoldDB" id="A0A845APC7"/>
<organism evidence="1 2">
    <name type="scientific">Parerythrobacter jejuensis</name>
    <dbReference type="NCBI Taxonomy" id="795812"/>
    <lineage>
        <taxon>Bacteria</taxon>
        <taxon>Pseudomonadati</taxon>
        <taxon>Pseudomonadota</taxon>
        <taxon>Alphaproteobacteria</taxon>
        <taxon>Sphingomonadales</taxon>
        <taxon>Erythrobacteraceae</taxon>
        <taxon>Parerythrobacter</taxon>
    </lineage>
</organism>
<evidence type="ECO:0000313" key="2">
    <source>
        <dbReference type="Proteomes" id="UP000446786"/>
    </source>
</evidence>
<reference evidence="1 2" key="1">
    <citation type="submission" date="2019-12" db="EMBL/GenBank/DDBJ databases">
        <title>Genomic-based taxomic classification of the family Erythrobacteraceae.</title>
        <authorList>
            <person name="Xu L."/>
        </authorList>
    </citation>
    <scope>NUCLEOTIDE SEQUENCE [LARGE SCALE GENOMIC DNA]</scope>
    <source>
        <strain evidence="1 2">JCM 16677</strain>
    </source>
</reference>
<dbReference type="Proteomes" id="UP000446786">
    <property type="component" value="Unassembled WGS sequence"/>
</dbReference>
<comment type="caution">
    <text evidence="1">The sequence shown here is derived from an EMBL/GenBank/DDBJ whole genome shotgun (WGS) entry which is preliminary data.</text>
</comment>
<name>A0A845APC7_9SPHN</name>
<dbReference type="RefSeq" id="WP_160780009.1">
    <property type="nucleotide sequence ID" value="NZ_BAAAZF010000001.1"/>
</dbReference>